<dbReference type="Pfam" id="PF00300">
    <property type="entry name" value="His_Phos_1"/>
    <property type="match status" value="1"/>
</dbReference>
<evidence type="ECO:0000313" key="2">
    <source>
        <dbReference type="Proteomes" id="UP001312893"/>
    </source>
</evidence>
<dbReference type="Proteomes" id="UP001312893">
    <property type="component" value="Unassembled WGS sequence"/>
</dbReference>
<keyword evidence="2" id="KW-1185">Reference proteome</keyword>
<dbReference type="GO" id="GO:0016853">
    <property type="term" value="F:isomerase activity"/>
    <property type="evidence" value="ECO:0007669"/>
    <property type="project" value="UniProtKB-KW"/>
</dbReference>
<organism evidence="1 2">
    <name type="scientific">Raoultella lignicola</name>
    <dbReference type="NCBI Taxonomy" id="3040939"/>
    <lineage>
        <taxon>Bacteria</taxon>
        <taxon>Pseudomonadati</taxon>
        <taxon>Pseudomonadota</taxon>
        <taxon>Gammaproteobacteria</taxon>
        <taxon>Enterobacterales</taxon>
        <taxon>Enterobacteriaceae</taxon>
        <taxon>Klebsiella/Raoultella group</taxon>
        <taxon>Raoultella</taxon>
    </lineage>
</organism>
<name>A0ABU9F929_9ENTR</name>
<reference evidence="1 2" key="1">
    <citation type="submission" date="2024-04" db="EMBL/GenBank/DDBJ databases">
        <title>Two novel Raoultella species associated with bleeding cankers of broadleaf hosts, Raoultella scottia sp. nov. and Raoultella lignicola sp. nov.</title>
        <authorList>
            <person name="Brady C.L."/>
        </authorList>
    </citation>
    <scope>NUCLEOTIDE SEQUENCE [LARGE SCALE GENOMIC DNA]</scope>
    <source>
        <strain evidence="1 2">TW_WC1a.1</strain>
    </source>
</reference>
<sequence>MEIILMRHGKPSFIGNSKVTSREMTDWITQYNLSEIGRDTPPESSVALAFNALRVISSPLPRAISSLNALGWHVGLSDDIFREADLPVYFIPGVRLYPAHWAILFRIMWLCGMSREVESLAMAKKRADQAADILIGMVHKYNGPVLLMGHGIMNRLIARALISKGWKAHRRAGNTYWNAGVYHIE</sequence>
<keyword evidence="1" id="KW-0413">Isomerase</keyword>
<evidence type="ECO:0000313" key="1">
    <source>
        <dbReference type="EMBL" id="MEL0552877.1"/>
    </source>
</evidence>
<proteinExistence type="predicted"/>
<dbReference type="SUPFAM" id="SSF53254">
    <property type="entry name" value="Phosphoglycerate mutase-like"/>
    <property type="match status" value="1"/>
</dbReference>
<dbReference type="RefSeq" id="WP_227540092.1">
    <property type="nucleotide sequence ID" value="NZ_JARXNK020000104.1"/>
</dbReference>
<comment type="caution">
    <text evidence="1">The sequence shown here is derived from an EMBL/GenBank/DDBJ whole genome shotgun (WGS) entry which is preliminary data.</text>
</comment>
<dbReference type="EMBL" id="JARXNK020000104">
    <property type="protein sequence ID" value="MEL0552877.1"/>
    <property type="molecule type" value="Genomic_DNA"/>
</dbReference>
<accession>A0ABU9F929</accession>
<dbReference type="InterPro" id="IPR029033">
    <property type="entry name" value="His_PPase_superfam"/>
</dbReference>
<dbReference type="EC" id="5.4.2.-" evidence="1"/>
<protein>
    <submittedName>
        <fullName evidence="1">Phosphoglycerate mutase family protein</fullName>
        <ecNumber evidence="1">5.4.2.-</ecNumber>
    </submittedName>
</protein>
<dbReference type="Gene3D" id="3.40.50.1240">
    <property type="entry name" value="Phosphoglycerate mutase-like"/>
    <property type="match status" value="1"/>
</dbReference>
<gene>
    <name evidence="1" type="ORF">QFI96_014370</name>
</gene>
<dbReference type="InterPro" id="IPR013078">
    <property type="entry name" value="His_Pase_superF_clade-1"/>
</dbReference>